<dbReference type="PANTHER" id="PTHR31174">
    <property type="entry name" value="SEED MATURATION FAMILY PROTEIN"/>
    <property type="match status" value="1"/>
</dbReference>
<feature type="domain" description="SMP" evidence="3">
    <location>
        <begin position="134"/>
        <end position="191"/>
    </location>
</feature>
<evidence type="ECO:0000259" key="3">
    <source>
        <dbReference type="Pfam" id="PF04927"/>
    </source>
</evidence>
<proteinExistence type="inferred from homology"/>
<feature type="domain" description="SMP" evidence="3">
    <location>
        <begin position="18"/>
        <end position="73"/>
    </location>
</feature>
<dbReference type="PANTHER" id="PTHR31174:SF31">
    <property type="entry name" value="LATE EMBRYOGENESIS ABUNDANT PROTEIN 3"/>
    <property type="match status" value="1"/>
</dbReference>
<dbReference type="Proteomes" id="UP000029981">
    <property type="component" value="Chromosome 7"/>
</dbReference>
<feature type="domain" description="SMP" evidence="3">
    <location>
        <begin position="199"/>
        <end position="257"/>
    </location>
</feature>
<dbReference type="Gramene" id="KGN44800">
    <property type="protein sequence ID" value="KGN44800"/>
    <property type="gene ID" value="Csa_7G388330"/>
</dbReference>
<accession>A0A0A0K4Y6</accession>
<evidence type="ECO:0000256" key="2">
    <source>
        <dbReference type="ARBA" id="ARBA00022737"/>
    </source>
</evidence>
<reference evidence="4 5" key="2">
    <citation type="journal article" date="2009" name="PLoS ONE">
        <title>An integrated genetic and cytogenetic map of the cucumber genome.</title>
        <authorList>
            <person name="Ren Y."/>
            <person name="Zhang Z."/>
            <person name="Liu J."/>
            <person name="Staub J.E."/>
            <person name="Han Y."/>
            <person name="Cheng Z."/>
            <person name="Li X."/>
            <person name="Lu J."/>
            <person name="Miao H."/>
            <person name="Kang H."/>
            <person name="Xie B."/>
            <person name="Gu X."/>
            <person name="Wang X."/>
            <person name="Du Y."/>
            <person name="Jin W."/>
            <person name="Huang S."/>
        </authorList>
    </citation>
    <scope>NUCLEOTIDE SEQUENCE [LARGE SCALE GENOMIC DNA]</scope>
    <source>
        <strain evidence="5">cv. 9930</strain>
    </source>
</reference>
<gene>
    <name evidence="4" type="ORF">Csa_7G388330</name>
</gene>
<dbReference type="InterPro" id="IPR042971">
    <property type="entry name" value="LEA_SMP"/>
</dbReference>
<keyword evidence="5" id="KW-1185">Reference proteome</keyword>
<dbReference type="AlphaFoldDB" id="A0A0A0K4Y6"/>
<dbReference type="EMBL" id="CM002928">
    <property type="protein sequence ID" value="KGN44800.1"/>
    <property type="molecule type" value="Genomic_DNA"/>
</dbReference>
<dbReference type="Pfam" id="PF04927">
    <property type="entry name" value="SMP"/>
    <property type="match status" value="3"/>
</dbReference>
<reference evidence="4 5" key="3">
    <citation type="journal article" date="2010" name="BMC Genomics">
        <title>Transcriptome sequencing and comparative analysis of cucumber flowers with different sex types.</title>
        <authorList>
            <person name="Guo S."/>
            <person name="Zheng Y."/>
            <person name="Joung J.G."/>
            <person name="Liu S."/>
            <person name="Zhang Z."/>
            <person name="Crasta O.R."/>
            <person name="Sobral B.W."/>
            <person name="Xu Y."/>
            <person name="Huang S."/>
            <person name="Fei Z."/>
        </authorList>
    </citation>
    <scope>NUCLEOTIDE SEQUENCE [LARGE SCALE GENOMIC DNA]</scope>
    <source>
        <strain evidence="5">cv. 9930</strain>
    </source>
</reference>
<evidence type="ECO:0000256" key="1">
    <source>
        <dbReference type="ARBA" id="ARBA00010733"/>
    </source>
</evidence>
<dbReference type="eggNOG" id="ENOG502QPSX">
    <property type="taxonomic scope" value="Eukaryota"/>
</dbReference>
<comment type="similarity">
    <text evidence="1">Belongs to the LEA type SMP family.</text>
</comment>
<evidence type="ECO:0000313" key="5">
    <source>
        <dbReference type="Proteomes" id="UP000029981"/>
    </source>
</evidence>
<evidence type="ECO:0000313" key="4">
    <source>
        <dbReference type="EMBL" id="KGN44800.1"/>
    </source>
</evidence>
<dbReference type="OrthoDB" id="2014755at2759"/>
<protein>
    <recommendedName>
        <fullName evidence="3">SMP domain-containing protein</fullName>
    </recommendedName>
</protein>
<dbReference type="OMA" id="RNKPDMR"/>
<sequence length="259" mass="26620">MSQGQPQRPAGDNYKDPVKYGDVFDVSGELASKPIAPRDAASLQAAENIILGQTPRGGPAAVMQSAANLNERAGLVGHSDVTDVALNEGVNVTETVVDGQRFVVESVGGQIVGRFVQPNVPMRSPGATLDNDSISIGEALEASAVSAGDKPINQSDAAAIQAAEVRATGENNIIPGGIGAEAQSAATLNTRVMLNENKTTLGDILTDATRKLPGDKTVTKEDAERVISAEIRNDLKMATTPGGVAASVAAAARLNQQQG</sequence>
<dbReference type="InterPro" id="IPR007011">
    <property type="entry name" value="LEA_SMP_dom"/>
</dbReference>
<dbReference type="KEGG" id="csv:101208980"/>
<reference evidence="4 5" key="4">
    <citation type="journal article" date="2011" name="BMC Genomics">
        <title>RNA-Seq improves annotation of protein-coding genes in the cucumber genome.</title>
        <authorList>
            <person name="Li Z."/>
            <person name="Zhang Z."/>
            <person name="Yan P."/>
            <person name="Huang S."/>
            <person name="Fei Z."/>
            <person name="Lin K."/>
        </authorList>
    </citation>
    <scope>NUCLEOTIDE SEQUENCE [LARGE SCALE GENOMIC DNA]</scope>
    <source>
        <strain evidence="5">cv. 9930</strain>
    </source>
</reference>
<organism evidence="4 5">
    <name type="scientific">Cucumis sativus</name>
    <name type="common">Cucumber</name>
    <dbReference type="NCBI Taxonomy" id="3659"/>
    <lineage>
        <taxon>Eukaryota</taxon>
        <taxon>Viridiplantae</taxon>
        <taxon>Streptophyta</taxon>
        <taxon>Embryophyta</taxon>
        <taxon>Tracheophyta</taxon>
        <taxon>Spermatophyta</taxon>
        <taxon>Magnoliopsida</taxon>
        <taxon>eudicotyledons</taxon>
        <taxon>Gunneridae</taxon>
        <taxon>Pentapetalae</taxon>
        <taxon>rosids</taxon>
        <taxon>fabids</taxon>
        <taxon>Cucurbitales</taxon>
        <taxon>Cucurbitaceae</taxon>
        <taxon>Benincaseae</taxon>
        <taxon>Cucumis</taxon>
    </lineage>
</organism>
<keyword evidence="2" id="KW-0677">Repeat</keyword>
<reference evidence="4 5" key="1">
    <citation type="journal article" date="2009" name="Nat. Genet.">
        <title>The genome of the cucumber, Cucumis sativus L.</title>
        <authorList>
            <person name="Huang S."/>
            <person name="Li R."/>
            <person name="Zhang Z."/>
            <person name="Li L."/>
            <person name="Gu X."/>
            <person name="Fan W."/>
            <person name="Lucas W.J."/>
            <person name="Wang X."/>
            <person name="Xie B."/>
            <person name="Ni P."/>
            <person name="Ren Y."/>
            <person name="Zhu H."/>
            <person name="Li J."/>
            <person name="Lin K."/>
            <person name="Jin W."/>
            <person name="Fei Z."/>
            <person name="Li G."/>
            <person name="Staub J."/>
            <person name="Kilian A."/>
            <person name="van der Vossen E.A."/>
            <person name="Wu Y."/>
            <person name="Guo J."/>
            <person name="He J."/>
            <person name="Jia Z."/>
            <person name="Ren Y."/>
            <person name="Tian G."/>
            <person name="Lu Y."/>
            <person name="Ruan J."/>
            <person name="Qian W."/>
            <person name="Wang M."/>
            <person name="Huang Q."/>
            <person name="Li B."/>
            <person name="Xuan Z."/>
            <person name="Cao J."/>
            <person name="Asan"/>
            <person name="Wu Z."/>
            <person name="Zhang J."/>
            <person name="Cai Q."/>
            <person name="Bai Y."/>
            <person name="Zhao B."/>
            <person name="Han Y."/>
            <person name="Li Y."/>
            <person name="Li X."/>
            <person name="Wang S."/>
            <person name="Shi Q."/>
            <person name="Liu S."/>
            <person name="Cho W.K."/>
            <person name="Kim J.Y."/>
            <person name="Xu Y."/>
            <person name="Heller-Uszynska K."/>
            <person name="Miao H."/>
            <person name="Cheng Z."/>
            <person name="Zhang S."/>
            <person name="Wu J."/>
            <person name="Yang Y."/>
            <person name="Kang H."/>
            <person name="Li M."/>
            <person name="Liang H."/>
            <person name="Ren X."/>
            <person name="Shi Z."/>
            <person name="Wen M."/>
            <person name="Jian M."/>
            <person name="Yang H."/>
            <person name="Zhang G."/>
            <person name="Yang Z."/>
            <person name="Chen R."/>
            <person name="Liu S."/>
            <person name="Li J."/>
            <person name="Ma L."/>
            <person name="Liu H."/>
            <person name="Zhou Y."/>
            <person name="Zhao J."/>
            <person name="Fang X."/>
            <person name="Li G."/>
            <person name="Fang L."/>
            <person name="Li Y."/>
            <person name="Liu D."/>
            <person name="Zheng H."/>
            <person name="Zhang Y."/>
            <person name="Qin N."/>
            <person name="Li Z."/>
            <person name="Yang G."/>
            <person name="Yang S."/>
            <person name="Bolund L."/>
            <person name="Kristiansen K."/>
            <person name="Zheng H."/>
            <person name="Li S."/>
            <person name="Zhang X."/>
            <person name="Yang H."/>
            <person name="Wang J."/>
            <person name="Sun R."/>
            <person name="Zhang B."/>
            <person name="Jiang S."/>
            <person name="Wang J."/>
            <person name="Du Y."/>
            <person name="Li S."/>
        </authorList>
    </citation>
    <scope>NUCLEOTIDE SEQUENCE [LARGE SCALE GENOMIC DNA]</scope>
    <source>
        <strain evidence="5">cv. 9930</strain>
    </source>
</reference>
<dbReference type="STRING" id="3659.A0A0A0K4Y6"/>
<name>A0A0A0K4Y6_CUCSA</name>